<dbReference type="Proteomes" id="UP000243515">
    <property type="component" value="Unassembled WGS sequence"/>
</dbReference>
<evidence type="ECO:0000313" key="1">
    <source>
        <dbReference type="EMBL" id="OXV09509.1"/>
    </source>
</evidence>
<organism evidence="1 2">
    <name type="scientific">Elaphomyces granulatus</name>
    <dbReference type="NCBI Taxonomy" id="519963"/>
    <lineage>
        <taxon>Eukaryota</taxon>
        <taxon>Fungi</taxon>
        <taxon>Dikarya</taxon>
        <taxon>Ascomycota</taxon>
        <taxon>Pezizomycotina</taxon>
        <taxon>Eurotiomycetes</taxon>
        <taxon>Eurotiomycetidae</taxon>
        <taxon>Eurotiales</taxon>
        <taxon>Elaphomycetaceae</taxon>
        <taxon>Elaphomyces</taxon>
    </lineage>
</organism>
<keyword evidence="2" id="KW-1185">Reference proteome</keyword>
<dbReference type="OrthoDB" id="4772102at2759"/>
<protein>
    <submittedName>
        <fullName evidence="1">Uncharacterized protein</fullName>
    </submittedName>
</protein>
<proteinExistence type="predicted"/>
<evidence type="ECO:0000313" key="2">
    <source>
        <dbReference type="Proteomes" id="UP000243515"/>
    </source>
</evidence>
<accession>A0A232LZC2</accession>
<dbReference type="AlphaFoldDB" id="A0A232LZC2"/>
<name>A0A232LZC2_9EURO</name>
<gene>
    <name evidence="1" type="ORF">Egran_02726</name>
</gene>
<feature type="non-terminal residue" evidence="1">
    <location>
        <position position="1"/>
    </location>
</feature>
<reference evidence="1 2" key="1">
    <citation type="journal article" date="2015" name="Environ. Microbiol.">
        <title>Metagenome sequence of Elaphomyces granulatus from sporocarp tissue reveals Ascomycota ectomycorrhizal fingerprints of genome expansion and a Proteobacteria-rich microbiome.</title>
        <authorList>
            <person name="Quandt C.A."/>
            <person name="Kohler A."/>
            <person name="Hesse C.N."/>
            <person name="Sharpton T.J."/>
            <person name="Martin F."/>
            <person name="Spatafora J.W."/>
        </authorList>
    </citation>
    <scope>NUCLEOTIDE SEQUENCE [LARGE SCALE GENOMIC DNA]</scope>
    <source>
        <strain evidence="1 2">OSC145934</strain>
    </source>
</reference>
<dbReference type="EMBL" id="NPHW01003491">
    <property type="protein sequence ID" value="OXV09509.1"/>
    <property type="molecule type" value="Genomic_DNA"/>
</dbReference>
<sequence>VPQEPCVVIKGGIICFFFVDDIVSAFKKKDRDEISHDAPKPR</sequence>
<comment type="caution">
    <text evidence="1">The sequence shown here is derived from an EMBL/GenBank/DDBJ whole genome shotgun (WGS) entry which is preliminary data.</text>
</comment>